<dbReference type="RefSeq" id="WP_021285047.1">
    <property type="nucleotide sequence ID" value="NZ_JAGGLL010000002.1"/>
</dbReference>
<reference evidence="2 3" key="1">
    <citation type="submission" date="2021-03" db="EMBL/GenBank/DDBJ databases">
        <title>Genomic Encyclopedia of Type Strains, Phase IV (KMG-IV): sequencing the most valuable type-strain genomes for metagenomic binning, comparative biology and taxonomic classification.</title>
        <authorList>
            <person name="Goeker M."/>
        </authorList>
    </citation>
    <scope>NUCLEOTIDE SEQUENCE [LARGE SCALE GENOMIC DNA]</scope>
    <source>
        <strain evidence="2 3">DSM 28650</strain>
    </source>
</reference>
<gene>
    <name evidence="2" type="ORF">J2Z44_000418</name>
</gene>
<organism evidence="2 3">
    <name type="scientific">Clostridium punense</name>
    <dbReference type="NCBI Taxonomy" id="1054297"/>
    <lineage>
        <taxon>Bacteria</taxon>
        <taxon>Bacillati</taxon>
        <taxon>Bacillota</taxon>
        <taxon>Clostridia</taxon>
        <taxon>Eubacteriales</taxon>
        <taxon>Clostridiaceae</taxon>
        <taxon>Clostridium</taxon>
    </lineage>
</organism>
<keyword evidence="3" id="KW-1185">Reference proteome</keyword>
<dbReference type="SUPFAM" id="SSF52540">
    <property type="entry name" value="P-loop containing nucleoside triphosphate hydrolases"/>
    <property type="match status" value="1"/>
</dbReference>
<evidence type="ECO:0000313" key="2">
    <source>
        <dbReference type="EMBL" id="MBP2020634.1"/>
    </source>
</evidence>
<dbReference type="PANTHER" id="PTHR13748:SF62">
    <property type="entry name" value="COBW DOMAIN-CONTAINING PROTEIN"/>
    <property type="match status" value="1"/>
</dbReference>
<dbReference type="Pfam" id="PF02492">
    <property type="entry name" value="cobW"/>
    <property type="match status" value="1"/>
</dbReference>
<dbReference type="InterPro" id="IPR003495">
    <property type="entry name" value="CobW/HypB/UreG_nucleotide-bd"/>
</dbReference>
<dbReference type="Gene3D" id="3.40.50.300">
    <property type="entry name" value="P-loop containing nucleotide triphosphate hydrolases"/>
    <property type="match status" value="1"/>
</dbReference>
<accession>A0ABS4JYM0</accession>
<feature type="domain" description="CobW/HypB/UreG nucleotide-binding" evidence="1">
    <location>
        <begin position="6"/>
        <end position="179"/>
    </location>
</feature>
<dbReference type="InterPro" id="IPR051316">
    <property type="entry name" value="Zinc-reg_GTPase_activator"/>
</dbReference>
<dbReference type="Proteomes" id="UP001519308">
    <property type="component" value="Unassembled WGS sequence"/>
</dbReference>
<protein>
    <submittedName>
        <fullName evidence="2">G3E family GTPase</fullName>
    </submittedName>
</protein>
<dbReference type="InterPro" id="IPR027417">
    <property type="entry name" value="P-loop_NTPase"/>
</dbReference>
<evidence type="ECO:0000313" key="3">
    <source>
        <dbReference type="Proteomes" id="UP001519308"/>
    </source>
</evidence>
<dbReference type="EMBL" id="JAGGLL010000002">
    <property type="protein sequence ID" value="MBP2020634.1"/>
    <property type="molecule type" value="Genomic_DNA"/>
</dbReference>
<proteinExistence type="predicted"/>
<dbReference type="PANTHER" id="PTHR13748">
    <property type="entry name" value="COBW-RELATED"/>
    <property type="match status" value="1"/>
</dbReference>
<sequence>MSVYINIISGFLGCGKTTFLNKLIPVMQGKNSLIENEFGNIGIDGDLINHSLQIKEIYSGCICCTVTENFKKALEELALEYIPDNIFIEPSGVSSLSDVLKICNKVSSNSGLDIKIKNVITIVDVSAFRDYCENFGSFYLDQIQNAQMIFLSHFENRMDSEIEDIIEEISLVNSRATIFKEPWISLSGEEIIEIINSMEAYEIQLRDRPDFIAANKRFQTFCVDKLKAFTKEEIATMPNFFNQKEFGFIVRAKGIIQLSTKELVYFDYTPHHYHWEYLNAVKTTKVTVIGTNLQKTKILRKFVSKLGVAPWAK</sequence>
<comment type="caution">
    <text evidence="2">The sequence shown here is derived from an EMBL/GenBank/DDBJ whole genome shotgun (WGS) entry which is preliminary data.</text>
</comment>
<name>A0ABS4JYM0_9CLOT</name>
<evidence type="ECO:0000259" key="1">
    <source>
        <dbReference type="Pfam" id="PF02492"/>
    </source>
</evidence>